<evidence type="ECO:0000313" key="1">
    <source>
        <dbReference type="EMBL" id="QPZ88430.1"/>
    </source>
</evidence>
<accession>A0A7T3UYM4</accession>
<sequence length="790" mass="91336">MENDKTYLMHCVNLILGAHKDTVKILRENPMSNVKLIERSGKCLKDPNPLSSAMANMSLKYPISIDRAKAKQYGVPETYLDSKEDMHYHGRILCKKEAIDWWVDYSPDLTEGQKHAIDILMEGHRDEVKSYYSIDWSQGRIEWSKPNIERRRVPTRSVLLHVDPKLREQLVAQTLMPDHVIPYFTITRSMKDKMDSILKLKLIDKSSIGTQVRMLLNQMDPRVRTLPVLAGLNEHKARIKHCIMGPNHSISGLDLKVLGTANEDAQKMESFCKRVRKMYMDGKITIGEIPKMCRLTQYKEQRVLETIQNGDLKEGNNVKWVRVALGLKINSEIINERGVHFSPQIKKLIPETRENLGGLKFFVYNGEETVNFKNQMCRGNFIHDGQYIIKIAMNYTDYETFIETLAEIAGFCRWNMEATRSRGYLEAREELIAMALREPYKIIRIKPEQWNGLVKTLNKGNLAKAGVLEIKNPSNVEYVVSNFLSPKITFHGDIVSETTSQVLVMPKVKVDRMLLTEDFKTSHSALSEYVNFKDLISQKVEFYRMNYWVMLDKIMNGNFRWGNETITELISATNSHMSGCCKYLIMSTRESPDMVLYCFWYCFSGCDIPTATRESMSYNFIVSNFRFNLLGLGNSNFLFKSGFGVPSYYTLFGVNIGESMSPVRRRTLEEPILGGYRIKKYENAPIAKYSDLIRDKSKIRQGEVFGVYIRGVLYELVRDSHYSFEVDATFSRQVNAIGKWNLHCDEPIQQLLNRKRKLVGREDEELKRPRYQEVSLDENFEIGADVDDLE</sequence>
<reference evidence="1" key="2">
    <citation type="submission" date="2020-09" db="EMBL/GenBank/DDBJ databases">
        <authorList>
            <person name="Thekke Veetil T."/>
            <person name="Lagos-Kutz D."/>
            <person name="Mccoppin N.K."/>
            <person name="Hartman G.L."/>
            <person name="Lim H.-S."/>
            <person name="Domier L.L."/>
        </authorList>
    </citation>
    <scope>NUCLEOTIDE SEQUENCE</scope>
    <source>
        <strain evidence="1">STN1QV1</strain>
    </source>
</reference>
<protein>
    <submittedName>
        <fullName evidence="1">Putative polymerase PB2</fullName>
    </submittedName>
</protein>
<organism evidence="1">
    <name type="scientific">Soybean thrips quaranja-like virus 1</name>
    <dbReference type="NCBI Taxonomy" id="2796550"/>
    <lineage>
        <taxon>Viruses</taxon>
        <taxon>Riboviria</taxon>
        <taxon>Orthornavirae</taxon>
        <taxon>Negarnaviricota</taxon>
        <taxon>Polyploviricotina</taxon>
        <taxon>Insthoviricetes</taxon>
        <taxon>Articulavirales</taxon>
        <taxon>Orthomyxoviridae</taxon>
        <taxon>Quaranjavirus</taxon>
    </lineage>
</organism>
<proteinExistence type="predicted"/>
<name>A0A7T3UYM4_9ORTO</name>
<dbReference type="EMBL" id="MW033634">
    <property type="protein sequence ID" value="QPZ88430.1"/>
    <property type="molecule type" value="Viral_cRNA"/>
</dbReference>
<reference evidence="1" key="1">
    <citation type="journal article" date="2020" name="Viruses">
        <title>Soybean Thrips (Thysanoptera: Thripidae) Harbor Highly Diverse Populations of Arthropod, Fungal and Plant Viruses.</title>
        <authorList>
            <person name="Thekke-Veetil T."/>
            <person name="Lagos-Kutz D."/>
            <person name="McCoppin N.K."/>
            <person name="Hartman G.L."/>
            <person name="Ju H.K."/>
            <person name="Lim H.S."/>
            <person name="Domier L.L."/>
        </authorList>
    </citation>
    <scope>NUCLEOTIDE SEQUENCE</scope>
    <source>
        <strain evidence="1">STN1QV1</strain>
    </source>
</reference>